<dbReference type="EC" id="3.5.2.9" evidence="1"/>
<dbReference type="HAMAP" id="MF_00691">
    <property type="entry name" value="PxpA"/>
    <property type="match status" value="1"/>
</dbReference>
<comment type="catalytic activity">
    <reaction evidence="1">
        <text>5-oxo-L-proline + ATP + 2 H2O = L-glutamate + ADP + phosphate + H(+)</text>
        <dbReference type="Rhea" id="RHEA:10348"/>
        <dbReference type="ChEBI" id="CHEBI:15377"/>
        <dbReference type="ChEBI" id="CHEBI:15378"/>
        <dbReference type="ChEBI" id="CHEBI:29985"/>
        <dbReference type="ChEBI" id="CHEBI:30616"/>
        <dbReference type="ChEBI" id="CHEBI:43474"/>
        <dbReference type="ChEBI" id="CHEBI:58402"/>
        <dbReference type="ChEBI" id="CHEBI:456216"/>
        <dbReference type="EC" id="3.5.2.9"/>
    </reaction>
</comment>
<name>A0ABT2JK16_9PSEU</name>
<sequence length="299" mass="31226">MTPSVLNPTRAVPNRTSGERDATRPQVRDQTEPFVPQSDPNQKIRGGGEGIDLNCDVAEGFGAWRITDDDALLGVVSSANIACGFHAGDPGTMRRACETAVRNGVAIGAHVGYRDLAGFGRRYVDVPPAELTDDVLYQLGALHAFAAAAGGWVGYVKPHGALYGTIGRDDAQAGAVVEAVHQFDATLPVLGLPGSRWLAIADKAGLPVVREAFLDRGYTPDGRLVPRRSPDALLSDPAAVAERCVRLAEAGEIVAVDGTVLTVDARSVCVHGDTPGALELVTAAREALTGAGVTVRSFV</sequence>
<keyword evidence="1" id="KW-0547">Nucleotide-binding</keyword>
<proteinExistence type="inferred from homology"/>
<feature type="region of interest" description="Disordered" evidence="2">
    <location>
        <begin position="1"/>
        <end position="49"/>
    </location>
</feature>
<evidence type="ECO:0000313" key="4">
    <source>
        <dbReference type="Proteomes" id="UP001156441"/>
    </source>
</evidence>
<feature type="compositionally biased region" description="Basic and acidic residues" evidence="2">
    <location>
        <begin position="17"/>
        <end position="31"/>
    </location>
</feature>
<dbReference type="CDD" id="cd10787">
    <property type="entry name" value="LamB_YcsF_like"/>
    <property type="match status" value="1"/>
</dbReference>
<accession>A0ABT2JK16</accession>
<dbReference type="InterPro" id="IPR005501">
    <property type="entry name" value="LamB/YcsF/PxpA-like"/>
</dbReference>
<gene>
    <name evidence="1" type="primary">pxpA</name>
    <name evidence="3" type="ORF">JT362_32615</name>
</gene>
<reference evidence="3 4" key="1">
    <citation type="submission" date="2021-02" db="EMBL/GenBank/DDBJ databases">
        <title>Actinophytocola xerophila sp. nov., isolated from soil of cotton cropping field.</title>
        <authorList>
            <person name="Huang R."/>
            <person name="Chen X."/>
            <person name="Ge X."/>
            <person name="Liu W."/>
        </authorList>
    </citation>
    <scope>NUCLEOTIDE SEQUENCE [LARGE SCALE GENOMIC DNA]</scope>
    <source>
        <strain evidence="3 4">S1-96</strain>
    </source>
</reference>
<dbReference type="InterPro" id="IPR011330">
    <property type="entry name" value="Glyco_hydro/deAcase_b/a-brl"/>
</dbReference>
<comment type="function">
    <text evidence="1">Catalyzes the cleavage of 5-oxoproline to form L-glutamate coupled to the hydrolysis of ATP to ADP and inorganic phosphate.</text>
</comment>
<dbReference type="Proteomes" id="UP001156441">
    <property type="component" value="Unassembled WGS sequence"/>
</dbReference>
<evidence type="ECO:0000313" key="3">
    <source>
        <dbReference type="EMBL" id="MCT2587869.1"/>
    </source>
</evidence>
<dbReference type="PANTHER" id="PTHR30292:SF0">
    <property type="entry name" value="5-OXOPROLINASE SUBUNIT A"/>
    <property type="match status" value="1"/>
</dbReference>
<evidence type="ECO:0000256" key="2">
    <source>
        <dbReference type="SAM" id="MobiDB-lite"/>
    </source>
</evidence>
<organism evidence="3 4">
    <name type="scientific">Actinophytocola gossypii</name>
    <dbReference type="NCBI Taxonomy" id="2812003"/>
    <lineage>
        <taxon>Bacteria</taxon>
        <taxon>Bacillati</taxon>
        <taxon>Actinomycetota</taxon>
        <taxon>Actinomycetes</taxon>
        <taxon>Pseudonocardiales</taxon>
        <taxon>Pseudonocardiaceae</taxon>
    </lineage>
</organism>
<keyword evidence="1" id="KW-0067">ATP-binding</keyword>
<comment type="subunit">
    <text evidence="1">Forms a complex composed of PxpA, PxpB and PxpC.</text>
</comment>
<protein>
    <recommendedName>
        <fullName evidence="1">5-oxoprolinase subunit A</fullName>
        <shortName evidence="1">5-OPase subunit A</shortName>
        <ecNumber evidence="1">3.5.2.9</ecNumber>
    </recommendedName>
    <alternativeName>
        <fullName evidence="1">5-oxoprolinase (ATP-hydrolyzing) subunit A</fullName>
    </alternativeName>
</protein>
<evidence type="ECO:0000256" key="1">
    <source>
        <dbReference type="HAMAP-Rule" id="MF_00691"/>
    </source>
</evidence>
<comment type="caution">
    <text evidence="3">The sequence shown here is derived from an EMBL/GenBank/DDBJ whole genome shotgun (WGS) entry which is preliminary data.</text>
</comment>
<comment type="similarity">
    <text evidence="1">Belongs to the LamB/PxpA family.</text>
</comment>
<dbReference type="Pfam" id="PF03746">
    <property type="entry name" value="LamB_YcsF"/>
    <property type="match status" value="1"/>
</dbReference>
<dbReference type="SUPFAM" id="SSF88713">
    <property type="entry name" value="Glycoside hydrolase/deacetylase"/>
    <property type="match status" value="1"/>
</dbReference>
<keyword evidence="1" id="KW-0378">Hydrolase</keyword>
<dbReference type="Gene3D" id="3.20.20.370">
    <property type="entry name" value="Glycoside hydrolase/deacetylase"/>
    <property type="match status" value="1"/>
</dbReference>
<dbReference type="NCBIfam" id="NF003816">
    <property type="entry name" value="PRK05406.1-5"/>
    <property type="match status" value="1"/>
</dbReference>
<dbReference type="PANTHER" id="PTHR30292">
    <property type="entry name" value="UNCHARACTERIZED PROTEIN YBGL-RELATED"/>
    <property type="match status" value="1"/>
</dbReference>
<dbReference type="EMBL" id="JAFFZE010000029">
    <property type="protein sequence ID" value="MCT2587869.1"/>
    <property type="molecule type" value="Genomic_DNA"/>
</dbReference>
<keyword evidence="4" id="KW-1185">Reference proteome</keyword>
<dbReference type="NCBIfam" id="NF003814">
    <property type="entry name" value="PRK05406.1-3"/>
    <property type="match status" value="1"/>
</dbReference>